<dbReference type="Gene3D" id="3.40.50.300">
    <property type="entry name" value="P-loop containing nucleotide triphosphate hydrolases"/>
    <property type="match status" value="1"/>
</dbReference>
<dbReference type="InterPro" id="IPR011989">
    <property type="entry name" value="ARM-like"/>
</dbReference>
<dbReference type="PANTHER" id="PTHR36498:SF1">
    <property type="entry name" value="TATA-BINDING PROTEIN-ASSOCIATED FACTOR 172"/>
    <property type="match status" value="1"/>
</dbReference>
<gene>
    <name evidence="8" type="primary">Aste57867_19697</name>
    <name evidence="7" type="ORF">As57867_019632</name>
    <name evidence="8" type="ORF">ASTE57867_19697</name>
</gene>
<evidence type="ECO:0000313" key="9">
    <source>
        <dbReference type="Proteomes" id="UP000332933"/>
    </source>
</evidence>
<evidence type="ECO:0000313" key="8">
    <source>
        <dbReference type="EMBL" id="VFT96397.1"/>
    </source>
</evidence>
<dbReference type="CDD" id="cd18793">
    <property type="entry name" value="SF2_C_SNF"/>
    <property type="match status" value="1"/>
</dbReference>
<dbReference type="OrthoDB" id="10252227at2759"/>
<dbReference type="InterPro" id="IPR001650">
    <property type="entry name" value="Helicase_C-like"/>
</dbReference>
<dbReference type="SUPFAM" id="SSF52540">
    <property type="entry name" value="P-loop containing nucleoside triphosphate hydrolases"/>
    <property type="match status" value="2"/>
</dbReference>
<accession>A0A485LD66</accession>
<keyword evidence="3" id="KW-0238">DNA-binding</keyword>
<evidence type="ECO:0000259" key="5">
    <source>
        <dbReference type="PROSITE" id="PS51192"/>
    </source>
</evidence>
<keyword evidence="2" id="KW-0067">ATP-binding</keyword>
<feature type="domain" description="Helicase C-terminal" evidence="6">
    <location>
        <begin position="1263"/>
        <end position="1418"/>
    </location>
</feature>
<dbReference type="EMBL" id="CAADRA010006730">
    <property type="protein sequence ID" value="VFT96397.1"/>
    <property type="molecule type" value="Genomic_DNA"/>
</dbReference>
<dbReference type="GO" id="GO:0016887">
    <property type="term" value="F:ATP hydrolysis activity"/>
    <property type="evidence" value="ECO:0007669"/>
    <property type="project" value="InterPro"/>
</dbReference>
<evidence type="ECO:0000256" key="2">
    <source>
        <dbReference type="ARBA" id="ARBA00022806"/>
    </source>
</evidence>
<dbReference type="InterPro" id="IPR016024">
    <property type="entry name" value="ARM-type_fold"/>
</dbReference>
<evidence type="ECO:0000256" key="4">
    <source>
        <dbReference type="SAM" id="MobiDB-lite"/>
    </source>
</evidence>
<evidence type="ECO:0000256" key="1">
    <source>
        <dbReference type="ARBA" id="ARBA00022801"/>
    </source>
</evidence>
<dbReference type="InterPro" id="IPR027417">
    <property type="entry name" value="P-loop_NTPase"/>
</dbReference>
<evidence type="ECO:0000256" key="3">
    <source>
        <dbReference type="ARBA" id="ARBA00023125"/>
    </source>
</evidence>
<keyword evidence="9" id="KW-1185">Reference proteome</keyword>
<keyword evidence="2" id="KW-0347">Helicase</keyword>
<protein>
    <submittedName>
        <fullName evidence="8">Aste57867_19697 protein</fullName>
    </submittedName>
</protein>
<sequence>MDFHRPANQNEESADLVMDEARVEGLLALLKDGQTPKIRQYAAEQLGYVVTPKTLTSFVDEMRPLLRHANWDTRVAAAQAVAFVAASPSFRGDLLSTCASLAHDTEHMMRLSTLNMKQVLVHAAPLLKSGGEEYNYEVNLSSMEDQRKHLLRQRYLLWKRISHDIQSTVNLPRPVLAQSTDDSFVDAADVTPSVHASTSTKSVVSSFFSVAPGRLPSHQRLHPLASLLLDCLEAIFDSHWEVRHGAAATLREVFVTQGAHLTIDMHHASIMEWLEEVFLRCICVLALEQYVDYSADGSVAPNRQLVAQVAGHLLTFFPHAIDATVVPLLHPSASWHACHGGLLAIHFAPRASQPSIRTVATAHVIATLDRSDDEIHAVAAQWLTLIPTLSADVLARLWALLTPAAETSVDLSPGHILDALRTHASATAMERHLRHVAPFFKHALAPVREAAIRWFETMMSQVSLDVPTGMWWLQMLWSRLLVDRDCSASLRQLWHVSIEHMRRDNLDALVDSAVDTWVESAWTLTTTFNYEDPWTHKIVHMAVPPSTDTSHAIDTMSPCLASLLMASADHPFWSTWACAWLESAKGHRVVAVLTILSMTKPQMAWPTQAVAFKVETLLRDPRVTFFDEQMPLWTLCRRVWTDLTAHFPNVPAVVMEPTTAASWQLAQVAGALPYESVLTKPEPYTQAHYLRQDLFDIEERTRVGFEQMQTNISALAAATFVAFQLAWEKPAFLVRPLMDALKTCADAPLQRHVAAAVVHFLRTFHESHSVCCVKMTANLAANLHAERTSVRFVGAQVALTRLLQSSHDDNSHVPTALWAKLATLWSVPHVPLLEIVLAHAWPTTLVPVVDDAWTALRGHPEVATAIASAAARSPPLLTHVVSKFQHELQLEVVDALARNHASVIVSVVCDLIPLAMSSFGTLAHLLPLVALTPNLAGASPFLHQLWHGQPPPLPLAALPTTLSLRPYQEAGIAWLAFLAAHQLHGVLADDMGLGKTRQVLGSIALLETQRPTNGLCVLVVCPPIVMAHWQREASTYFNSTFPRVALYAGTAAQRHALRPKQASWNAELVVTSYATLQHDSAVLTATEWTYCVADEAHLCRNPVSLTTQALLAIRAQYRVAVSGTPIQNTAVDIWSVFSFLMPGYLGNYSAFRQQTVQPILLARKDSATAAQKEAGALALTQLHAQIAPFVLRRTKDAVLLDLPPKLIQDIPCDLTPLQRKLYDDAANLPSTLATWRQRQRVCIHPCLIDAKQYAKEGAGKLSALVDLLELIQNGAHRCLLFCHTPTNVQVVQKHLHDAMPALQTLKLDGSIPASQRQVWSEIVDRFNHDHTIDVLILTTSIGGLGLTLVSADTVVFLEHSWNPFVDLQAMDRVHRLGQTKPVTVYRLLAQDTIEDEILTAQRFKQAMADTVLGPNEAKGGNVLRVLQSSLGQKDSRPTKRAKQGPRGKGGLHAFLDELEDLWDEAQYESLELPT</sequence>
<organism evidence="8 9">
    <name type="scientific">Aphanomyces stellatus</name>
    <dbReference type="NCBI Taxonomy" id="120398"/>
    <lineage>
        <taxon>Eukaryota</taxon>
        <taxon>Sar</taxon>
        <taxon>Stramenopiles</taxon>
        <taxon>Oomycota</taxon>
        <taxon>Saprolegniomycetes</taxon>
        <taxon>Saprolegniales</taxon>
        <taxon>Verrucalvaceae</taxon>
        <taxon>Aphanomyces</taxon>
    </lineage>
</organism>
<dbReference type="PANTHER" id="PTHR36498">
    <property type="entry name" value="TATA-BINDING PROTEIN-ASSOCIATED FACTOR 172"/>
    <property type="match status" value="1"/>
</dbReference>
<dbReference type="InterPro" id="IPR000330">
    <property type="entry name" value="SNF2_N"/>
</dbReference>
<dbReference type="Gene3D" id="1.25.10.10">
    <property type="entry name" value="Leucine-rich Repeat Variant"/>
    <property type="match status" value="1"/>
</dbReference>
<feature type="region of interest" description="Disordered" evidence="4">
    <location>
        <begin position="1428"/>
        <end position="1451"/>
    </location>
</feature>
<dbReference type="GO" id="GO:0003677">
    <property type="term" value="F:DNA binding"/>
    <property type="evidence" value="ECO:0007669"/>
    <property type="project" value="UniProtKB-KW"/>
</dbReference>
<dbReference type="GO" id="GO:0017025">
    <property type="term" value="F:TBP-class protein binding"/>
    <property type="evidence" value="ECO:0007669"/>
    <property type="project" value="InterPro"/>
</dbReference>
<dbReference type="InterPro" id="IPR014001">
    <property type="entry name" value="Helicase_ATP-bd"/>
</dbReference>
<dbReference type="Proteomes" id="UP000332933">
    <property type="component" value="Unassembled WGS sequence"/>
</dbReference>
<dbReference type="Pfam" id="PF00176">
    <property type="entry name" value="SNF2-rel_dom"/>
    <property type="match status" value="1"/>
</dbReference>
<dbReference type="InterPro" id="IPR044972">
    <property type="entry name" value="Mot1"/>
</dbReference>
<keyword evidence="1" id="KW-0378">Hydrolase</keyword>
<dbReference type="Pfam" id="PF12054">
    <property type="entry name" value="DUF3535"/>
    <property type="match status" value="1"/>
</dbReference>
<dbReference type="InterPro" id="IPR038718">
    <property type="entry name" value="SNF2-like_sf"/>
</dbReference>
<dbReference type="SMART" id="SM00490">
    <property type="entry name" value="HELICc"/>
    <property type="match status" value="1"/>
</dbReference>
<dbReference type="InterPro" id="IPR049730">
    <property type="entry name" value="SNF2/RAD54-like_C"/>
</dbReference>
<dbReference type="SMART" id="SM00487">
    <property type="entry name" value="DEXDc"/>
    <property type="match status" value="1"/>
</dbReference>
<dbReference type="PROSITE" id="PS51194">
    <property type="entry name" value="HELICASE_CTER"/>
    <property type="match status" value="1"/>
</dbReference>
<dbReference type="GO" id="GO:0005524">
    <property type="term" value="F:ATP binding"/>
    <property type="evidence" value="ECO:0007669"/>
    <property type="project" value="InterPro"/>
</dbReference>
<dbReference type="EMBL" id="VJMH01006707">
    <property type="protein sequence ID" value="KAF0688699.1"/>
    <property type="molecule type" value="Genomic_DNA"/>
</dbReference>
<reference evidence="7" key="2">
    <citation type="submission" date="2019-06" db="EMBL/GenBank/DDBJ databases">
        <title>Genomics analysis of Aphanomyces spp. identifies a new class of oomycete effector associated with host adaptation.</title>
        <authorList>
            <person name="Gaulin E."/>
        </authorList>
    </citation>
    <scope>NUCLEOTIDE SEQUENCE</scope>
    <source>
        <strain evidence="7">CBS 578.67</strain>
    </source>
</reference>
<feature type="domain" description="Helicase ATP-binding" evidence="5">
    <location>
        <begin position="976"/>
        <end position="1143"/>
    </location>
</feature>
<dbReference type="Pfam" id="PF00271">
    <property type="entry name" value="Helicase_C"/>
    <property type="match status" value="1"/>
</dbReference>
<reference evidence="8 9" key="1">
    <citation type="submission" date="2019-03" db="EMBL/GenBank/DDBJ databases">
        <authorList>
            <person name="Gaulin E."/>
            <person name="Dumas B."/>
        </authorList>
    </citation>
    <scope>NUCLEOTIDE SEQUENCE [LARGE SCALE GENOMIC DNA]</scope>
    <source>
        <strain evidence="8">CBS 568.67</strain>
    </source>
</reference>
<dbReference type="Gene3D" id="3.40.50.10810">
    <property type="entry name" value="Tandem AAA-ATPase domain"/>
    <property type="match status" value="1"/>
</dbReference>
<keyword evidence="2" id="KW-0547">Nucleotide-binding</keyword>
<dbReference type="InterPro" id="IPR022707">
    <property type="entry name" value="Mot1_central_dom"/>
</dbReference>
<dbReference type="SUPFAM" id="SSF48371">
    <property type="entry name" value="ARM repeat"/>
    <property type="match status" value="1"/>
</dbReference>
<evidence type="ECO:0000259" key="6">
    <source>
        <dbReference type="PROSITE" id="PS51194"/>
    </source>
</evidence>
<dbReference type="PROSITE" id="PS51192">
    <property type="entry name" value="HELICASE_ATP_BIND_1"/>
    <property type="match status" value="1"/>
</dbReference>
<dbReference type="GO" id="GO:0004386">
    <property type="term" value="F:helicase activity"/>
    <property type="evidence" value="ECO:0007669"/>
    <property type="project" value="UniProtKB-KW"/>
</dbReference>
<name>A0A485LD66_9STRA</name>
<proteinExistence type="predicted"/>
<evidence type="ECO:0000313" key="7">
    <source>
        <dbReference type="EMBL" id="KAF0688699.1"/>
    </source>
</evidence>